<dbReference type="InterPro" id="IPR012312">
    <property type="entry name" value="Hemerythrin-like"/>
</dbReference>
<dbReference type="SUPFAM" id="SSF161219">
    <property type="entry name" value="CHY zinc finger-like"/>
    <property type="match status" value="1"/>
</dbReference>
<evidence type="ECO:0000256" key="5">
    <source>
        <dbReference type="SAM" id="MobiDB-lite"/>
    </source>
</evidence>
<keyword evidence="2 4" id="KW-0863">Zinc-finger</keyword>
<dbReference type="EMBL" id="JAKOGI010000005">
    <property type="protein sequence ID" value="KAJ8452371.1"/>
    <property type="molecule type" value="Genomic_DNA"/>
</dbReference>
<dbReference type="PANTHER" id="PTHR21319:SF39">
    <property type="entry name" value="ZINC FINGER PROTEIN"/>
    <property type="match status" value="1"/>
</dbReference>
<dbReference type="GO" id="GO:0061630">
    <property type="term" value="F:ubiquitin protein ligase activity"/>
    <property type="evidence" value="ECO:0007669"/>
    <property type="project" value="TreeGrafter"/>
</dbReference>
<dbReference type="OrthoDB" id="411372at2759"/>
<evidence type="ECO:0000259" key="6">
    <source>
        <dbReference type="PROSITE" id="PS51266"/>
    </source>
</evidence>
<accession>A0A9Q1QSW4</accession>
<feature type="domain" description="CHY-type" evidence="6">
    <location>
        <begin position="995"/>
        <end position="1064"/>
    </location>
</feature>
<evidence type="ECO:0000256" key="2">
    <source>
        <dbReference type="ARBA" id="ARBA00022771"/>
    </source>
</evidence>
<sequence length="1237" mass="141684">MGGEDSSLPECSSNDSPESSSSGGSGAGAPIRFLVFLHKAVRAELEELRRLAADAVVGGARRREVVVAELRRRLEFLKSVYSYHCAAEDEVIFLALDVRVENIACTYSLEHNSINCTLDYIFSCLYGILNDQENASLQLQELMFHIGALQESIRQHMIKEEKQVFPMLISQFSDEEQAWLVWQFMCSVPLILMEELFPWLACFLSRDEQMELRLCVRKIVPRDKLLQEVVGSWLDVSIQRPLRDCIKYDTSSRNLSELGDLKNESTSCGESYQWEQNLQTNVKDVLCNGLLQWHCAIRCEFKEILDKVYGMKSKKLSNMALVITQINFMMDVLMFYSHTLERIFYPLLEDISILQRSLSCMAFSHTNEIEGLQQILYDATQINLANPKFVEMLYNKVESVVLATSEHLSFQETEVFPLISKNCDHEMQQELLFRSLRMLPLGLLKCVVTWFSSHLPKDNLRSILCGIKESGILKESFASLLHEWIRMGYSGKTTMQHLQEMFNGWVPYLSEHIREGEDPCKKSKDLKIKHCSADRSRSFLSNSLSKRFHVTQQHGTLYSSGINLLIFTSGASKSIHPSSRCPTEAISTSNLGMRPMDHIYYFHKALRKDLESLILDTTKLTDNLGLLVEFVRHFQLLQSLYELHSETEDEIAFPAMEAKQMAPNLTQSYHIDHKLEAECFDRVSGILGEMSKLYHTVSGSTLDPQDPALVKYKELCIKLQDSCKSLTKVLNDHMHREEIELWPLFGDCFSIEEQEKIVGLMLGRTREEILQDMIVWFMASLTSEELHAMITLWRKAAKYTMFDEWLEAWWGGMNSYAFANEHKLNISATPTMGSLDTVKISMRVPHNCRENFNDESVRLHDDSNTTKVIKKREGLDVDSQNHKSSEYLRFFSEKKEKHKRDAKPNDVNSERKQLAQMVHKAQHQNEISSVHQVELEAAIRKVSQDSSVSLQEKTRIIQNLMTSHWIATQPSPDSDNVIKSEPGKLPGQFPAYRDTGGLVFGCKHYKQNCKLVAPCCNKLFTCRRCHDEVADHLMDRKSTTQMMCMKCLEVQSIGPTCSTPSCNKYPMARYYCKICRLFDDEREIYHCPYCNICRVGKGLGIDYFHCMKCNACMGRSVSVHKCREKCFEDVCPICHEDMFTSSTPIKGLACGTCNCSSLFSVPHQKLLSELFYGVVQEYTCMHYTCPVCSKSLGNMQVYFEMLDALLAEEKMPDEMSMQTQVSQSLASDDPFETLMGS</sequence>
<dbReference type="GO" id="GO:0005634">
    <property type="term" value="C:nucleus"/>
    <property type="evidence" value="ECO:0007669"/>
    <property type="project" value="TreeGrafter"/>
</dbReference>
<comment type="caution">
    <text evidence="8">The sequence shown here is derived from an EMBL/GenBank/DDBJ whole genome shotgun (WGS) entry which is preliminary data.</text>
</comment>
<evidence type="ECO:0000313" key="8">
    <source>
        <dbReference type="EMBL" id="KAJ8452371.1"/>
    </source>
</evidence>
<dbReference type="InterPro" id="IPR037274">
    <property type="entry name" value="Znf_CHY_sf"/>
</dbReference>
<dbReference type="GO" id="GO:0008270">
    <property type="term" value="F:zinc ion binding"/>
    <property type="evidence" value="ECO:0007669"/>
    <property type="project" value="UniProtKB-KW"/>
</dbReference>
<keyword evidence="9" id="KW-1185">Reference proteome</keyword>
<name>A0A9Q1QSW4_9CARY</name>
<dbReference type="Gene3D" id="1.20.120.520">
    <property type="entry name" value="nmb1532 protein domain like"/>
    <property type="match status" value="3"/>
</dbReference>
<dbReference type="PANTHER" id="PTHR21319">
    <property type="entry name" value="RING FINGER AND CHY ZINC FINGER DOMAIN-CONTAINING PROTEIN 1"/>
    <property type="match status" value="1"/>
</dbReference>
<dbReference type="Pfam" id="PF05495">
    <property type="entry name" value="zf-CHY"/>
    <property type="match status" value="1"/>
</dbReference>
<feature type="compositionally biased region" description="Low complexity" evidence="5">
    <location>
        <begin position="12"/>
        <end position="22"/>
    </location>
</feature>
<feature type="domain" description="CTCHY-type" evidence="7">
    <location>
        <begin position="1067"/>
        <end position="1130"/>
    </location>
</feature>
<evidence type="ECO:0008006" key="10">
    <source>
        <dbReference type="Google" id="ProtNLM"/>
    </source>
</evidence>
<gene>
    <name evidence="8" type="ORF">Cgig2_006176</name>
</gene>
<dbReference type="GO" id="GO:0016567">
    <property type="term" value="P:protein ubiquitination"/>
    <property type="evidence" value="ECO:0007669"/>
    <property type="project" value="TreeGrafter"/>
</dbReference>
<dbReference type="InterPro" id="IPR037275">
    <property type="entry name" value="Znf_CTCHY_sf"/>
</dbReference>
<dbReference type="PROSITE" id="PS51270">
    <property type="entry name" value="ZF_CTCHY"/>
    <property type="match status" value="1"/>
</dbReference>
<dbReference type="Pfam" id="PF01814">
    <property type="entry name" value="Hemerythrin"/>
    <property type="match status" value="2"/>
</dbReference>
<keyword evidence="3" id="KW-0862">Zinc</keyword>
<dbReference type="PROSITE" id="PS51266">
    <property type="entry name" value="ZF_CHY"/>
    <property type="match status" value="1"/>
</dbReference>
<evidence type="ECO:0000313" key="9">
    <source>
        <dbReference type="Proteomes" id="UP001153076"/>
    </source>
</evidence>
<feature type="region of interest" description="Disordered" evidence="5">
    <location>
        <begin position="1"/>
        <end position="25"/>
    </location>
</feature>
<dbReference type="InterPro" id="IPR008913">
    <property type="entry name" value="Znf_CHY"/>
</dbReference>
<proteinExistence type="predicted"/>
<reference evidence="8" key="1">
    <citation type="submission" date="2022-04" db="EMBL/GenBank/DDBJ databases">
        <title>Carnegiea gigantea Genome sequencing and assembly v2.</title>
        <authorList>
            <person name="Copetti D."/>
            <person name="Sanderson M.J."/>
            <person name="Burquez A."/>
            <person name="Wojciechowski M.F."/>
        </authorList>
    </citation>
    <scope>NUCLEOTIDE SEQUENCE</scope>
    <source>
        <strain evidence="8">SGP5-SGP5p</strain>
        <tissue evidence="8">Aerial part</tissue>
    </source>
</reference>
<evidence type="ECO:0000256" key="4">
    <source>
        <dbReference type="PROSITE-ProRule" id="PRU00601"/>
    </source>
</evidence>
<dbReference type="InterPro" id="IPR017921">
    <property type="entry name" value="Znf_CTCHY"/>
</dbReference>
<dbReference type="Proteomes" id="UP001153076">
    <property type="component" value="Unassembled WGS sequence"/>
</dbReference>
<evidence type="ECO:0000259" key="7">
    <source>
        <dbReference type="PROSITE" id="PS51270"/>
    </source>
</evidence>
<evidence type="ECO:0000256" key="1">
    <source>
        <dbReference type="ARBA" id="ARBA00022723"/>
    </source>
</evidence>
<dbReference type="GO" id="GO:0006511">
    <property type="term" value="P:ubiquitin-dependent protein catabolic process"/>
    <property type="evidence" value="ECO:0007669"/>
    <property type="project" value="TreeGrafter"/>
</dbReference>
<dbReference type="CDD" id="cd12108">
    <property type="entry name" value="Hr-like"/>
    <property type="match status" value="2"/>
</dbReference>
<dbReference type="AlphaFoldDB" id="A0A9Q1QSW4"/>
<protein>
    <recommendedName>
        <fullName evidence="10">Zinc finger protein</fullName>
    </recommendedName>
</protein>
<keyword evidence="1" id="KW-0479">Metal-binding</keyword>
<evidence type="ECO:0000256" key="3">
    <source>
        <dbReference type="ARBA" id="ARBA00022833"/>
    </source>
</evidence>
<organism evidence="8 9">
    <name type="scientific">Carnegiea gigantea</name>
    <dbReference type="NCBI Taxonomy" id="171969"/>
    <lineage>
        <taxon>Eukaryota</taxon>
        <taxon>Viridiplantae</taxon>
        <taxon>Streptophyta</taxon>
        <taxon>Embryophyta</taxon>
        <taxon>Tracheophyta</taxon>
        <taxon>Spermatophyta</taxon>
        <taxon>Magnoliopsida</taxon>
        <taxon>eudicotyledons</taxon>
        <taxon>Gunneridae</taxon>
        <taxon>Pentapetalae</taxon>
        <taxon>Caryophyllales</taxon>
        <taxon>Cactineae</taxon>
        <taxon>Cactaceae</taxon>
        <taxon>Cactoideae</taxon>
        <taxon>Echinocereeae</taxon>
        <taxon>Carnegiea</taxon>
    </lineage>
</organism>
<dbReference type="SUPFAM" id="SSF161245">
    <property type="entry name" value="Zinc hairpin stack"/>
    <property type="match status" value="1"/>
</dbReference>